<dbReference type="Proteomes" id="UP000002058">
    <property type="component" value="Unassembled WGS sequence"/>
</dbReference>
<keyword evidence="3" id="KW-1185">Reference proteome</keyword>
<dbReference type="OrthoDB" id="341421at2759"/>
<dbReference type="VEuPathDB" id="FungiDB:UREG_00479"/>
<feature type="domain" description="SET" evidence="1">
    <location>
        <begin position="23"/>
        <end position="271"/>
    </location>
</feature>
<dbReference type="PANTHER" id="PTHR13271:SF137">
    <property type="entry name" value="SET DOMAIN-CONTAINING PROTEIN"/>
    <property type="match status" value="1"/>
</dbReference>
<name>C4JE57_UNCRE</name>
<dbReference type="GeneID" id="8437277"/>
<dbReference type="SUPFAM" id="SSF82199">
    <property type="entry name" value="SET domain"/>
    <property type="match status" value="1"/>
</dbReference>
<evidence type="ECO:0000313" key="2">
    <source>
        <dbReference type="EMBL" id="EEP75633.1"/>
    </source>
</evidence>
<dbReference type="InParanoid" id="C4JE57"/>
<dbReference type="KEGG" id="ure:UREG_00479"/>
<dbReference type="Pfam" id="PF00856">
    <property type="entry name" value="SET"/>
    <property type="match status" value="1"/>
</dbReference>
<dbReference type="OMA" id="HERFTEW"/>
<dbReference type="HOGENOM" id="CLU_041939_1_1_1"/>
<evidence type="ECO:0000313" key="3">
    <source>
        <dbReference type="Proteomes" id="UP000002058"/>
    </source>
</evidence>
<accession>C4JE57</accession>
<dbReference type="RefSeq" id="XP_002540966.1">
    <property type="nucleotide sequence ID" value="XM_002540920.1"/>
</dbReference>
<dbReference type="eggNOG" id="KOG1337">
    <property type="taxonomic scope" value="Eukaryota"/>
</dbReference>
<evidence type="ECO:0000259" key="1">
    <source>
        <dbReference type="PROSITE" id="PS50280"/>
    </source>
</evidence>
<dbReference type="GO" id="GO:0016279">
    <property type="term" value="F:protein-lysine N-methyltransferase activity"/>
    <property type="evidence" value="ECO:0007669"/>
    <property type="project" value="UniProtKB-ARBA"/>
</dbReference>
<dbReference type="PROSITE" id="PS50280">
    <property type="entry name" value="SET"/>
    <property type="match status" value="1"/>
</dbReference>
<reference evidence="3" key="1">
    <citation type="journal article" date="2009" name="Genome Res.">
        <title>Comparative genomic analyses of the human fungal pathogens Coccidioides and their relatives.</title>
        <authorList>
            <person name="Sharpton T.J."/>
            <person name="Stajich J.E."/>
            <person name="Rounsley S.D."/>
            <person name="Gardner M.J."/>
            <person name="Wortman J.R."/>
            <person name="Jordar V.S."/>
            <person name="Maiti R."/>
            <person name="Kodira C.D."/>
            <person name="Neafsey D.E."/>
            <person name="Zeng Q."/>
            <person name="Hung C.-Y."/>
            <person name="McMahan C."/>
            <person name="Muszewska A."/>
            <person name="Grynberg M."/>
            <person name="Mandel M.A."/>
            <person name="Kellner E.M."/>
            <person name="Barker B.M."/>
            <person name="Galgiani J.N."/>
            <person name="Orbach M.J."/>
            <person name="Kirkland T.N."/>
            <person name="Cole G.T."/>
            <person name="Henn M.R."/>
            <person name="Birren B.W."/>
            <person name="Taylor J.W."/>
        </authorList>
    </citation>
    <scope>NUCLEOTIDE SEQUENCE [LARGE SCALE GENOMIC DNA]</scope>
    <source>
        <strain evidence="3">UAMH 1704</strain>
    </source>
</reference>
<gene>
    <name evidence="2" type="ORF">UREG_00479</name>
</gene>
<sequence length="271" mass="30067">MTVHDFRPAGPEHDEFTKWAKAQGIQISGVAAVAFAGRGIGIAALRDIDAGETIVSVPTSSLLTLDNIPSAFKSKFQADTPVQGIFAAYLACDDAAKAKYALWQATWPTMQDFEASMPLLWPEYVIGTKSKQPHENGEDAPQKGFCSLLPPSVSGYWNSIPSSHQVPSDYSPTQQRLFHDQYDRFQRALKHVKLVYPCIDLKAFTYYWLAAHTRCFFYVAKNAAVPEDRNEAMALCPFADYFNHSCDDPGCEATFDEDGYSFTTTKSYGKG</sequence>
<proteinExistence type="predicted"/>
<dbReference type="InterPro" id="IPR001214">
    <property type="entry name" value="SET_dom"/>
</dbReference>
<protein>
    <recommendedName>
        <fullName evidence="1">SET domain-containing protein</fullName>
    </recommendedName>
</protein>
<dbReference type="Gene3D" id="3.90.1410.10">
    <property type="entry name" value="set domain protein methyltransferase, domain 1"/>
    <property type="match status" value="1"/>
</dbReference>
<dbReference type="AlphaFoldDB" id="C4JE57"/>
<dbReference type="PANTHER" id="PTHR13271">
    <property type="entry name" value="UNCHARACTERIZED PUTATIVE METHYLTRANSFERASE"/>
    <property type="match status" value="1"/>
</dbReference>
<dbReference type="EMBL" id="CH476615">
    <property type="protein sequence ID" value="EEP75633.1"/>
    <property type="molecule type" value="Genomic_DNA"/>
</dbReference>
<dbReference type="InterPro" id="IPR050600">
    <property type="entry name" value="SETD3_SETD6_MTase"/>
</dbReference>
<dbReference type="InterPro" id="IPR046341">
    <property type="entry name" value="SET_dom_sf"/>
</dbReference>
<dbReference type="STRING" id="336963.C4JE57"/>
<organism evidence="2 3">
    <name type="scientific">Uncinocarpus reesii (strain UAMH 1704)</name>
    <dbReference type="NCBI Taxonomy" id="336963"/>
    <lineage>
        <taxon>Eukaryota</taxon>
        <taxon>Fungi</taxon>
        <taxon>Dikarya</taxon>
        <taxon>Ascomycota</taxon>
        <taxon>Pezizomycotina</taxon>
        <taxon>Eurotiomycetes</taxon>
        <taxon>Eurotiomycetidae</taxon>
        <taxon>Onygenales</taxon>
        <taxon>Onygenaceae</taxon>
        <taxon>Uncinocarpus</taxon>
    </lineage>
</organism>